<dbReference type="InterPro" id="IPR006140">
    <property type="entry name" value="D-isomer_DH_NAD-bd"/>
</dbReference>
<evidence type="ECO:0000259" key="3">
    <source>
        <dbReference type="Pfam" id="PF02826"/>
    </source>
</evidence>
<comment type="caution">
    <text evidence="4">The sequence shown here is derived from an EMBL/GenBank/DDBJ whole genome shotgun (WGS) entry which is preliminary data.</text>
</comment>
<dbReference type="SUPFAM" id="SSF51735">
    <property type="entry name" value="NAD(P)-binding Rossmann-fold domains"/>
    <property type="match status" value="1"/>
</dbReference>
<organism evidence="4 5">
    <name type="scientific">Antarcticimicrobium sediminis</name>
    <dbReference type="NCBI Taxonomy" id="2546227"/>
    <lineage>
        <taxon>Bacteria</taxon>
        <taxon>Pseudomonadati</taxon>
        <taxon>Pseudomonadota</taxon>
        <taxon>Alphaproteobacteria</taxon>
        <taxon>Rhodobacterales</taxon>
        <taxon>Paracoccaceae</taxon>
        <taxon>Antarcticimicrobium</taxon>
    </lineage>
</organism>
<protein>
    <submittedName>
        <fullName evidence="4">3-phosphoglycerate dehydrogenase</fullName>
    </submittedName>
</protein>
<feature type="domain" description="D-isomer specific 2-hydroxyacid dehydrogenase NAD-binding" evidence="3">
    <location>
        <begin position="104"/>
        <end position="276"/>
    </location>
</feature>
<feature type="domain" description="D-isomer specific 2-hydroxyacid dehydrogenase catalytic" evidence="2">
    <location>
        <begin position="4"/>
        <end position="308"/>
    </location>
</feature>
<dbReference type="Proteomes" id="UP000294662">
    <property type="component" value="Unassembled WGS sequence"/>
</dbReference>
<proteinExistence type="inferred from homology"/>
<accession>A0A4R5EUH4</accession>
<keyword evidence="1" id="KW-0560">Oxidoreductase</keyword>
<name>A0A4R5EUH4_9RHOB</name>
<dbReference type="SUPFAM" id="SSF52283">
    <property type="entry name" value="Formate/glycerate dehydrogenase catalytic domain-like"/>
    <property type="match status" value="1"/>
</dbReference>
<dbReference type="GO" id="GO:0016616">
    <property type="term" value="F:oxidoreductase activity, acting on the CH-OH group of donors, NAD or NADP as acceptor"/>
    <property type="evidence" value="ECO:0007669"/>
    <property type="project" value="InterPro"/>
</dbReference>
<sequence>MKCLVVQPIHEDGLAILRAAGIEPVLAPGTDPDVLARMVRGCDGVITRDAGFSAAAFEGADRLQVVVVHGTGHDAVNKAAAFEKGVLVANTPGVNARSVAEHALALTLALARGVSAADAAERSGTAGFRESRTFVEFEGKTALIIGWGAIGSRFGRILDAAFGMRILVHSPHARDIGPYTRAASLEAGLGAADLISLHTPMRADTRHMMNAERFAAVKPGALLVNLARAGLVDEAALDAALGSGRIAGAGLDVYSPGAAQGPLARHGNVIFTPHLGATTEEALSRVARAAAGHVVTALSGGLPATTLNPELWKAPA</sequence>
<dbReference type="PANTHER" id="PTHR42938:SF9">
    <property type="entry name" value="FORMATE DEHYDROGENASE 1"/>
    <property type="match status" value="1"/>
</dbReference>
<reference evidence="4 5" key="1">
    <citation type="submission" date="2019-03" db="EMBL/GenBank/DDBJ databases">
        <authorList>
            <person name="Zhang S."/>
        </authorList>
    </citation>
    <scope>NUCLEOTIDE SEQUENCE [LARGE SCALE GENOMIC DNA]</scope>
    <source>
        <strain evidence="4 5">S4J41</strain>
    </source>
</reference>
<evidence type="ECO:0000256" key="1">
    <source>
        <dbReference type="RuleBase" id="RU003719"/>
    </source>
</evidence>
<dbReference type="EMBL" id="SMFP01000005">
    <property type="protein sequence ID" value="TDE38473.1"/>
    <property type="molecule type" value="Genomic_DNA"/>
</dbReference>
<evidence type="ECO:0000313" key="5">
    <source>
        <dbReference type="Proteomes" id="UP000294662"/>
    </source>
</evidence>
<evidence type="ECO:0000259" key="2">
    <source>
        <dbReference type="Pfam" id="PF00389"/>
    </source>
</evidence>
<dbReference type="AlphaFoldDB" id="A0A4R5EUH4"/>
<gene>
    <name evidence="4" type="ORF">E1B25_10170</name>
</gene>
<dbReference type="InterPro" id="IPR036291">
    <property type="entry name" value="NAD(P)-bd_dom_sf"/>
</dbReference>
<dbReference type="OrthoDB" id="7374922at2"/>
<evidence type="ECO:0000313" key="4">
    <source>
        <dbReference type="EMBL" id="TDE38473.1"/>
    </source>
</evidence>
<dbReference type="RefSeq" id="WP_132828940.1">
    <property type="nucleotide sequence ID" value="NZ_SMFP01000005.1"/>
</dbReference>
<dbReference type="GO" id="GO:0051287">
    <property type="term" value="F:NAD binding"/>
    <property type="evidence" value="ECO:0007669"/>
    <property type="project" value="InterPro"/>
</dbReference>
<dbReference type="Gene3D" id="3.40.50.720">
    <property type="entry name" value="NAD(P)-binding Rossmann-like Domain"/>
    <property type="match status" value="2"/>
</dbReference>
<keyword evidence="5" id="KW-1185">Reference proteome</keyword>
<dbReference type="InterPro" id="IPR006139">
    <property type="entry name" value="D-isomer_2_OHA_DH_cat_dom"/>
</dbReference>
<dbReference type="Pfam" id="PF00389">
    <property type="entry name" value="2-Hacid_dh"/>
    <property type="match status" value="1"/>
</dbReference>
<comment type="similarity">
    <text evidence="1">Belongs to the D-isomer specific 2-hydroxyacid dehydrogenase family.</text>
</comment>
<dbReference type="Pfam" id="PF02826">
    <property type="entry name" value="2-Hacid_dh_C"/>
    <property type="match status" value="1"/>
</dbReference>
<dbReference type="PANTHER" id="PTHR42938">
    <property type="entry name" value="FORMATE DEHYDROGENASE 1"/>
    <property type="match status" value="1"/>
</dbReference>